<evidence type="ECO:0000313" key="6">
    <source>
        <dbReference type="Proteomes" id="UP000298133"/>
    </source>
</evidence>
<dbReference type="GO" id="GO:0015562">
    <property type="term" value="F:efflux transmembrane transporter activity"/>
    <property type="evidence" value="ECO:0007669"/>
    <property type="project" value="TreeGrafter"/>
</dbReference>
<dbReference type="Gene3D" id="2.40.30.170">
    <property type="match status" value="1"/>
</dbReference>
<dbReference type="EMBL" id="SPIA01000001">
    <property type="protein sequence ID" value="TFH69228.1"/>
    <property type="molecule type" value="Genomic_DNA"/>
</dbReference>
<name>A0A4Y8UL80_9GAMM</name>
<reference evidence="5 6" key="1">
    <citation type="submission" date="2019-03" db="EMBL/GenBank/DDBJ databases">
        <title>Draft genome of Gammaproteobacteria bacterium LSUCC0057, a member of the SAR92 clade.</title>
        <authorList>
            <person name="Lanclos V.C."/>
            <person name="Doiron C."/>
            <person name="Henson M.W."/>
            <person name="Thrash J.C."/>
        </authorList>
    </citation>
    <scope>NUCLEOTIDE SEQUENCE [LARGE SCALE GENOMIC DNA]</scope>
    <source>
        <strain evidence="5 6">LSUCC0057</strain>
    </source>
</reference>
<comment type="similarity">
    <text evidence="1">Belongs to the membrane fusion protein (MFP) (TC 8.A.1) family.</text>
</comment>
<keyword evidence="6" id="KW-1185">Reference proteome</keyword>
<dbReference type="Gene3D" id="2.40.420.20">
    <property type="match status" value="1"/>
</dbReference>
<protein>
    <submittedName>
        <fullName evidence="5">Efflux RND transporter periplasmic adaptor subunit</fullName>
    </submittedName>
</protein>
<comment type="caution">
    <text evidence="5">The sequence shown here is derived from an EMBL/GenBank/DDBJ whole genome shotgun (WGS) entry which is preliminary data.</text>
</comment>
<sequence length="380" mass="40474">MLTLFRRASPLQLTLLLSLSTLLLFALTQRNDSDADSASQQTPNLAVITSRAVQLQQFPLQRSYLGRVEADQNSLLGFELNGLISGVFVEEGSSVRSGDRLAQLDTQLLEQRQASARAAVEVAAAQLQLAQLSAARERETFARQLSSQQALDRAESQLRAAQAQRSAATAQLAAVATQIDKSQLRAPFDGVIADRYLDAGSVVSAGSAVLKILSQGPAEVKVSVAQSALPALPIGSLHTVVVAERHYSATVTAVAPENTAGTRGVTVLLQLQQPIGALLHGATATLVVEEQIEMAVFQLPITAMTESVRGLWAVYVAVPQSNNSDSLILDRRQVEVIHQSGDQVFVRGGLADQELVVVAGLQRLVPGQTVHLADQSSSHE</sequence>
<evidence type="ECO:0000256" key="1">
    <source>
        <dbReference type="ARBA" id="ARBA00009477"/>
    </source>
</evidence>
<dbReference type="PANTHER" id="PTHR30469">
    <property type="entry name" value="MULTIDRUG RESISTANCE PROTEIN MDTA"/>
    <property type="match status" value="1"/>
</dbReference>
<dbReference type="Gene3D" id="1.10.287.470">
    <property type="entry name" value="Helix hairpin bin"/>
    <property type="match status" value="1"/>
</dbReference>
<dbReference type="InterPro" id="IPR058625">
    <property type="entry name" value="MdtA-like_BSH"/>
</dbReference>
<gene>
    <name evidence="5" type="ORF">E3W66_04720</name>
</gene>
<dbReference type="PANTHER" id="PTHR30469:SF11">
    <property type="entry name" value="BLL4320 PROTEIN"/>
    <property type="match status" value="1"/>
</dbReference>
<organism evidence="5 6">
    <name type="scientific">Gammaproteobacteria bacterium LSUCC0057</name>
    <dbReference type="NCBI Taxonomy" id="2559237"/>
    <lineage>
        <taxon>Bacteria</taxon>
        <taxon>Pseudomonadati</taxon>
        <taxon>Pseudomonadota</taxon>
        <taxon>Gammaproteobacteria</taxon>
        <taxon>Cellvibrionales</taxon>
        <taxon>Porticoccaceae</taxon>
        <taxon>SAR92 clade</taxon>
    </lineage>
</organism>
<keyword evidence="3" id="KW-0732">Signal</keyword>
<feature type="domain" description="Multidrug resistance protein MdtA-like barrel-sandwich hybrid" evidence="4">
    <location>
        <begin position="81"/>
        <end position="212"/>
    </location>
</feature>
<dbReference type="Gene3D" id="2.40.50.100">
    <property type="match status" value="1"/>
</dbReference>
<proteinExistence type="inferred from homology"/>
<feature type="chain" id="PRO_5021391547" evidence="3">
    <location>
        <begin position="27"/>
        <end position="380"/>
    </location>
</feature>
<evidence type="ECO:0000256" key="3">
    <source>
        <dbReference type="SAM" id="SignalP"/>
    </source>
</evidence>
<dbReference type="SUPFAM" id="SSF111369">
    <property type="entry name" value="HlyD-like secretion proteins"/>
    <property type="match status" value="1"/>
</dbReference>
<keyword evidence="2" id="KW-0175">Coiled coil</keyword>
<dbReference type="NCBIfam" id="TIGR01730">
    <property type="entry name" value="RND_mfp"/>
    <property type="match status" value="1"/>
</dbReference>
<feature type="coiled-coil region" evidence="2">
    <location>
        <begin position="144"/>
        <end position="171"/>
    </location>
</feature>
<dbReference type="Proteomes" id="UP000298133">
    <property type="component" value="Unassembled WGS sequence"/>
</dbReference>
<dbReference type="AlphaFoldDB" id="A0A4Y8UL80"/>
<dbReference type="Pfam" id="PF25917">
    <property type="entry name" value="BSH_RND"/>
    <property type="match status" value="1"/>
</dbReference>
<dbReference type="OrthoDB" id="266524at2"/>
<evidence type="ECO:0000256" key="2">
    <source>
        <dbReference type="SAM" id="Coils"/>
    </source>
</evidence>
<evidence type="ECO:0000313" key="5">
    <source>
        <dbReference type="EMBL" id="TFH69228.1"/>
    </source>
</evidence>
<feature type="signal peptide" evidence="3">
    <location>
        <begin position="1"/>
        <end position="26"/>
    </location>
</feature>
<dbReference type="InterPro" id="IPR006143">
    <property type="entry name" value="RND_pump_MFP"/>
</dbReference>
<accession>A0A4Y8UL80</accession>
<evidence type="ECO:0000259" key="4">
    <source>
        <dbReference type="Pfam" id="PF25917"/>
    </source>
</evidence>
<dbReference type="GO" id="GO:1990281">
    <property type="term" value="C:efflux pump complex"/>
    <property type="evidence" value="ECO:0007669"/>
    <property type="project" value="TreeGrafter"/>
</dbReference>